<keyword evidence="3" id="KW-1185">Reference proteome</keyword>
<sequence length="92" mass="9018">METFLDVVGALALILLALIGVVSGLIAAVITGGSKAKYVIAGVLGAVAFPFILAALGVTALAGAGLVLILFTGVVGAVILVVLVKALFGRKS</sequence>
<comment type="caution">
    <text evidence="2">The sequence shown here is derived from an EMBL/GenBank/DDBJ whole genome shotgun (WGS) entry which is preliminary data.</text>
</comment>
<keyword evidence="1" id="KW-0472">Membrane</keyword>
<dbReference type="RefSeq" id="WP_226748354.1">
    <property type="nucleotide sequence ID" value="NZ_JAJATZ010000004.1"/>
</dbReference>
<name>A0ABS8BVB0_9RHOB</name>
<feature type="transmembrane region" description="Helical" evidence="1">
    <location>
        <begin position="38"/>
        <end position="58"/>
    </location>
</feature>
<dbReference type="Proteomes" id="UP001138961">
    <property type="component" value="Unassembled WGS sequence"/>
</dbReference>
<feature type="transmembrane region" description="Helical" evidence="1">
    <location>
        <begin position="64"/>
        <end position="88"/>
    </location>
</feature>
<keyword evidence="1" id="KW-0812">Transmembrane</keyword>
<feature type="transmembrane region" description="Helical" evidence="1">
    <location>
        <begin position="12"/>
        <end position="31"/>
    </location>
</feature>
<proteinExistence type="predicted"/>
<evidence type="ECO:0000313" key="3">
    <source>
        <dbReference type="Proteomes" id="UP001138961"/>
    </source>
</evidence>
<reference evidence="2" key="1">
    <citation type="submission" date="2021-10" db="EMBL/GenBank/DDBJ databases">
        <title>Loktanella gaetbuli sp. nov., isolated from a tidal flat.</title>
        <authorList>
            <person name="Park S."/>
            <person name="Yoon J.-H."/>
        </authorList>
    </citation>
    <scope>NUCLEOTIDE SEQUENCE</scope>
    <source>
        <strain evidence="2">TSTF-M6</strain>
    </source>
</reference>
<protein>
    <submittedName>
        <fullName evidence="2">GlsB/YeaQ/YmgE family stress response membrane protein</fullName>
    </submittedName>
</protein>
<evidence type="ECO:0000313" key="2">
    <source>
        <dbReference type="EMBL" id="MCB5199668.1"/>
    </source>
</evidence>
<keyword evidence="1" id="KW-1133">Transmembrane helix</keyword>
<dbReference type="EMBL" id="JAJATZ010000004">
    <property type="protein sequence ID" value="MCB5199668.1"/>
    <property type="molecule type" value="Genomic_DNA"/>
</dbReference>
<evidence type="ECO:0000256" key="1">
    <source>
        <dbReference type="SAM" id="Phobius"/>
    </source>
</evidence>
<gene>
    <name evidence="2" type="ORF">LGQ03_10485</name>
</gene>
<accession>A0ABS8BVB0</accession>
<organism evidence="2 3">
    <name type="scientific">Loktanella gaetbuli</name>
    <dbReference type="NCBI Taxonomy" id="2881335"/>
    <lineage>
        <taxon>Bacteria</taxon>
        <taxon>Pseudomonadati</taxon>
        <taxon>Pseudomonadota</taxon>
        <taxon>Alphaproteobacteria</taxon>
        <taxon>Rhodobacterales</taxon>
        <taxon>Roseobacteraceae</taxon>
        <taxon>Loktanella</taxon>
    </lineage>
</organism>